<dbReference type="Proteomes" id="UP000077755">
    <property type="component" value="Chromosome 8"/>
</dbReference>
<organism evidence="6 7">
    <name type="scientific">Daucus carota subsp. sativus</name>
    <name type="common">Carrot</name>
    <dbReference type="NCBI Taxonomy" id="79200"/>
    <lineage>
        <taxon>Eukaryota</taxon>
        <taxon>Viridiplantae</taxon>
        <taxon>Streptophyta</taxon>
        <taxon>Embryophyta</taxon>
        <taxon>Tracheophyta</taxon>
        <taxon>Spermatophyta</taxon>
        <taxon>Magnoliopsida</taxon>
        <taxon>eudicotyledons</taxon>
        <taxon>Gunneridae</taxon>
        <taxon>Pentapetalae</taxon>
        <taxon>asterids</taxon>
        <taxon>campanulids</taxon>
        <taxon>Apiales</taxon>
        <taxon>Apiaceae</taxon>
        <taxon>Apioideae</taxon>
        <taxon>Scandiceae</taxon>
        <taxon>Daucinae</taxon>
        <taxon>Daucus</taxon>
        <taxon>Daucus sect. Daucus</taxon>
    </lineage>
</organism>
<dbReference type="AlphaFoldDB" id="A0AAF1BAI5"/>
<evidence type="ECO:0000256" key="3">
    <source>
        <dbReference type="ARBA" id="ARBA00022603"/>
    </source>
</evidence>
<dbReference type="InterPro" id="IPR029063">
    <property type="entry name" value="SAM-dependent_MTases_sf"/>
</dbReference>
<dbReference type="SUPFAM" id="SSF53335">
    <property type="entry name" value="S-adenosyl-L-methionine-dependent methyltransferases"/>
    <property type="match status" value="1"/>
</dbReference>
<sequence>MTSPTPYMPILVSSFSSLKKQIKVVPFRFEGVFKTKGKDNMLCTKNLVPGEALYGEELMRVQNEGDITEVEYRVWNPFRSKLSAAIMYGVTNIWIKPGSRVLYLGNVCGLTVSNLSDLVGSDGMVYVVGYIDDVVGMAGTRPNVVTIIEKFWNHGNYRMLVSTVDVIFAEYDRHLDETLFMVNNVRFYLRAGGHYMISTRANNLNSTGQVKDVFTIHFQRKEFKQIETIMLNLMEGACSLVVGSYRLLDD</sequence>
<evidence type="ECO:0000256" key="5">
    <source>
        <dbReference type="ARBA" id="ARBA00022884"/>
    </source>
</evidence>
<dbReference type="GO" id="GO:0003723">
    <property type="term" value="F:RNA binding"/>
    <property type="evidence" value="ECO:0007669"/>
    <property type="project" value="UniProtKB-KW"/>
</dbReference>
<keyword evidence="4" id="KW-0808">Transferase</keyword>
<evidence type="ECO:0000256" key="4">
    <source>
        <dbReference type="ARBA" id="ARBA00022679"/>
    </source>
</evidence>
<dbReference type="EMBL" id="CP093350">
    <property type="protein sequence ID" value="WOH12290.1"/>
    <property type="molecule type" value="Genomic_DNA"/>
</dbReference>
<dbReference type="Pfam" id="PF01269">
    <property type="entry name" value="Fibrillarin"/>
    <property type="match status" value="1"/>
</dbReference>
<evidence type="ECO:0008006" key="8">
    <source>
        <dbReference type="Google" id="ProtNLM"/>
    </source>
</evidence>
<keyword evidence="2" id="KW-0698">rRNA processing</keyword>
<reference evidence="6" key="2">
    <citation type="submission" date="2022-03" db="EMBL/GenBank/DDBJ databases">
        <title>Draft title - Genomic analysis of global carrot germplasm unveils the trajectory of domestication and the origin of high carotenoid orange carrot.</title>
        <authorList>
            <person name="Iorizzo M."/>
            <person name="Ellison S."/>
            <person name="Senalik D."/>
            <person name="Macko-Podgorni A."/>
            <person name="Grzebelus D."/>
            <person name="Bostan H."/>
            <person name="Rolling W."/>
            <person name="Curaba J."/>
            <person name="Simon P."/>
        </authorList>
    </citation>
    <scope>NUCLEOTIDE SEQUENCE</scope>
    <source>
        <tissue evidence="6">Leaf</tissue>
    </source>
</reference>
<keyword evidence="7" id="KW-1185">Reference proteome</keyword>
<protein>
    <recommendedName>
        <fullName evidence="8">Fibrillarin</fullName>
    </recommendedName>
</protein>
<comment type="similarity">
    <text evidence="1">Belongs to the methyltransferase superfamily. Fibrillarin family.</text>
</comment>
<dbReference type="NCBIfam" id="NF003276">
    <property type="entry name" value="PRK04266.1-2"/>
    <property type="match status" value="1"/>
</dbReference>
<keyword evidence="3" id="KW-0489">Methyltransferase</keyword>
<proteinExistence type="inferred from homology"/>
<dbReference type="GO" id="GO:0008649">
    <property type="term" value="F:rRNA methyltransferase activity"/>
    <property type="evidence" value="ECO:0007669"/>
    <property type="project" value="TreeGrafter"/>
</dbReference>
<dbReference type="InterPro" id="IPR000692">
    <property type="entry name" value="Fibrillarin"/>
</dbReference>
<evidence type="ECO:0000256" key="1">
    <source>
        <dbReference type="ARBA" id="ARBA00010632"/>
    </source>
</evidence>
<evidence type="ECO:0000313" key="6">
    <source>
        <dbReference type="EMBL" id="WOH12290.1"/>
    </source>
</evidence>
<dbReference type="PANTHER" id="PTHR10335:SF0">
    <property type="entry name" value="RRNA 2'-O-METHYLTRANSFERASE FIBRILLARIN 1-RELATED"/>
    <property type="match status" value="1"/>
</dbReference>
<keyword evidence="5" id="KW-0694">RNA-binding</keyword>
<evidence type="ECO:0000313" key="7">
    <source>
        <dbReference type="Proteomes" id="UP000077755"/>
    </source>
</evidence>
<gene>
    <name evidence="6" type="ORF">DCAR_0831792</name>
</gene>
<dbReference type="GO" id="GO:0032040">
    <property type="term" value="C:small-subunit processome"/>
    <property type="evidence" value="ECO:0007669"/>
    <property type="project" value="TreeGrafter"/>
</dbReference>
<reference evidence="6" key="1">
    <citation type="journal article" date="2016" name="Nat. Genet.">
        <title>A high-quality carrot genome assembly provides new insights into carotenoid accumulation and asterid genome evolution.</title>
        <authorList>
            <person name="Iorizzo M."/>
            <person name="Ellison S."/>
            <person name="Senalik D."/>
            <person name="Zeng P."/>
            <person name="Satapoomin P."/>
            <person name="Huang J."/>
            <person name="Bowman M."/>
            <person name="Iovene M."/>
            <person name="Sanseverino W."/>
            <person name="Cavagnaro P."/>
            <person name="Yildiz M."/>
            <person name="Macko-Podgorni A."/>
            <person name="Moranska E."/>
            <person name="Grzebelus E."/>
            <person name="Grzebelus D."/>
            <person name="Ashrafi H."/>
            <person name="Zheng Z."/>
            <person name="Cheng S."/>
            <person name="Spooner D."/>
            <person name="Van Deynze A."/>
            <person name="Simon P."/>
        </authorList>
    </citation>
    <scope>NUCLEOTIDE SEQUENCE</scope>
    <source>
        <tissue evidence="6">Leaf</tissue>
    </source>
</reference>
<evidence type="ECO:0000256" key="2">
    <source>
        <dbReference type="ARBA" id="ARBA00022552"/>
    </source>
</evidence>
<dbReference type="Gene3D" id="3.30.200.20">
    <property type="entry name" value="Phosphorylase Kinase, domain 1"/>
    <property type="match status" value="1"/>
</dbReference>
<dbReference type="GO" id="GO:0000494">
    <property type="term" value="P:box C/D sno(s)RNA 3'-end processing"/>
    <property type="evidence" value="ECO:0007669"/>
    <property type="project" value="TreeGrafter"/>
</dbReference>
<dbReference type="PANTHER" id="PTHR10335">
    <property type="entry name" value="RRNA 2-O-METHYLTRANSFERASE FIBRILLARIN"/>
    <property type="match status" value="1"/>
</dbReference>
<name>A0AAF1BAI5_DAUCS</name>
<dbReference type="SMART" id="SM01206">
    <property type="entry name" value="Fibrillarin"/>
    <property type="match status" value="1"/>
</dbReference>
<dbReference type="PRINTS" id="PR00052">
    <property type="entry name" value="FIBRILLARIN"/>
</dbReference>
<dbReference type="GO" id="GO:0031428">
    <property type="term" value="C:box C/D methylation guide snoRNP complex"/>
    <property type="evidence" value="ECO:0007669"/>
    <property type="project" value="TreeGrafter"/>
</dbReference>
<accession>A0AAF1BAI5</accession>
<dbReference type="Gene3D" id="3.40.50.150">
    <property type="entry name" value="Vaccinia Virus protein VP39"/>
    <property type="match status" value="1"/>
</dbReference>
<dbReference type="GO" id="GO:1990259">
    <property type="term" value="F:histone H2AQ104 methyltransferase activity"/>
    <property type="evidence" value="ECO:0007669"/>
    <property type="project" value="TreeGrafter"/>
</dbReference>